<evidence type="ECO:0000313" key="12">
    <source>
        <dbReference type="EMBL" id="GIM63472.1"/>
    </source>
</evidence>
<accession>A0A919S3E3</accession>
<dbReference type="PANTHER" id="PTHR24421:SF10">
    <property type="entry name" value="NITRATE_NITRITE SENSOR PROTEIN NARQ"/>
    <property type="match status" value="1"/>
</dbReference>
<evidence type="ECO:0000313" key="13">
    <source>
        <dbReference type="Proteomes" id="UP000681340"/>
    </source>
</evidence>
<dbReference type="InterPro" id="IPR050482">
    <property type="entry name" value="Sensor_HK_TwoCompSys"/>
</dbReference>
<dbReference type="EC" id="2.7.13.3" evidence="2"/>
<dbReference type="CDD" id="cd16917">
    <property type="entry name" value="HATPase_UhpB-NarQ-NarX-like"/>
    <property type="match status" value="1"/>
</dbReference>
<feature type="domain" description="Histidine kinase/HSP90-like ATPase" evidence="10">
    <location>
        <begin position="190"/>
        <end position="279"/>
    </location>
</feature>
<keyword evidence="9" id="KW-0472">Membrane</keyword>
<sequence length="283" mass="29543">MQEVRQRPARRSGVWPVTGSALAALVLMLLMVGADGVPAVVLPPLIAVGAVVLAAWAIRRSHTDRVAYEARLTRWAAAEAVLAERLRLAGDLHDIVSHGLGLITVRAAAARLSGDPGEAREALSDIETAGREATGELRRMLTVLRTADQAGPRRPLENLTQLPAIVSGAEAAGVRARLTLDPVGPVSPGVQVAICRTVREALHNVARHAGPSDARVHVYRDGDTVVTSVHDSGPDGPWPGTPGAGHGLIGVRERVTGLGGTLHAGPVEQGFRVVARIPDRAGG</sequence>
<reference evidence="12" key="1">
    <citation type="submission" date="2021-03" db="EMBL/GenBank/DDBJ databases">
        <title>Whole genome shotgun sequence of Actinoplanes auranticolor NBRC 12245.</title>
        <authorList>
            <person name="Komaki H."/>
            <person name="Tamura T."/>
        </authorList>
    </citation>
    <scope>NUCLEOTIDE SEQUENCE</scope>
    <source>
        <strain evidence="12">NBRC 12245</strain>
    </source>
</reference>
<dbReference type="InterPro" id="IPR036890">
    <property type="entry name" value="HATPase_C_sf"/>
</dbReference>
<dbReference type="GO" id="GO:0000155">
    <property type="term" value="F:phosphorelay sensor kinase activity"/>
    <property type="evidence" value="ECO:0007669"/>
    <property type="project" value="InterPro"/>
</dbReference>
<evidence type="ECO:0000259" key="10">
    <source>
        <dbReference type="Pfam" id="PF02518"/>
    </source>
</evidence>
<keyword evidence="4" id="KW-0808">Transferase</keyword>
<gene>
    <name evidence="12" type="ORF">Aau02nite_04310</name>
</gene>
<dbReference type="SUPFAM" id="SSF55874">
    <property type="entry name" value="ATPase domain of HSP90 chaperone/DNA topoisomerase II/histidine kinase"/>
    <property type="match status" value="1"/>
</dbReference>
<evidence type="ECO:0000256" key="9">
    <source>
        <dbReference type="SAM" id="Phobius"/>
    </source>
</evidence>
<keyword evidence="7" id="KW-0067">ATP-binding</keyword>
<keyword evidence="9" id="KW-1133">Transmembrane helix</keyword>
<feature type="transmembrane region" description="Helical" evidence="9">
    <location>
        <begin position="40"/>
        <end position="58"/>
    </location>
</feature>
<evidence type="ECO:0000256" key="6">
    <source>
        <dbReference type="ARBA" id="ARBA00022777"/>
    </source>
</evidence>
<keyword evidence="8" id="KW-0902">Two-component regulatory system</keyword>
<dbReference type="GO" id="GO:0016020">
    <property type="term" value="C:membrane"/>
    <property type="evidence" value="ECO:0007669"/>
    <property type="project" value="InterPro"/>
</dbReference>
<dbReference type="AlphaFoldDB" id="A0A919S3E3"/>
<name>A0A919S3E3_9ACTN</name>
<keyword evidence="3" id="KW-0597">Phosphoprotein</keyword>
<evidence type="ECO:0000256" key="8">
    <source>
        <dbReference type="ARBA" id="ARBA00023012"/>
    </source>
</evidence>
<dbReference type="Proteomes" id="UP000681340">
    <property type="component" value="Unassembled WGS sequence"/>
</dbReference>
<keyword evidence="6" id="KW-0418">Kinase</keyword>
<evidence type="ECO:0000256" key="3">
    <source>
        <dbReference type="ARBA" id="ARBA00022553"/>
    </source>
</evidence>
<keyword evidence="13" id="KW-1185">Reference proteome</keyword>
<dbReference type="GO" id="GO:0046983">
    <property type="term" value="F:protein dimerization activity"/>
    <property type="evidence" value="ECO:0007669"/>
    <property type="project" value="InterPro"/>
</dbReference>
<dbReference type="EMBL" id="BOQL01000004">
    <property type="protein sequence ID" value="GIM63472.1"/>
    <property type="molecule type" value="Genomic_DNA"/>
</dbReference>
<dbReference type="GO" id="GO:0005524">
    <property type="term" value="F:ATP binding"/>
    <property type="evidence" value="ECO:0007669"/>
    <property type="project" value="UniProtKB-KW"/>
</dbReference>
<dbReference type="Pfam" id="PF02518">
    <property type="entry name" value="HATPase_c"/>
    <property type="match status" value="1"/>
</dbReference>
<evidence type="ECO:0000256" key="5">
    <source>
        <dbReference type="ARBA" id="ARBA00022741"/>
    </source>
</evidence>
<keyword evidence="5" id="KW-0547">Nucleotide-binding</keyword>
<evidence type="ECO:0000256" key="1">
    <source>
        <dbReference type="ARBA" id="ARBA00000085"/>
    </source>
</evidence>
<dbReference type="Gene3D" id="3.30.565.10">
    <property type="entry name" value="Histidine kinase-like ATPase, C-terminal domain"/>
    <property type="match status" value="1"/>
</dbReference>
<keyword evidence="9" id="KW-0812">Transmembrane</keyword>
<evidence type="ECO:0000256" key="7">
    <source>
        <dbReference type="ARBA" id="ARBA00022840"/>
    </source>
</evidence>
<evidence type="ECO:0000256" key="2">
    <source>
        <dbReference type="ARBA" id="ARBA00012438"/>
    </source>
</evidence>
<evidence type="ECO:0000259" key="11">
    <source>
        <dbReference type="Pfam" id="PF07730"/>
    </source>
</evidence>
<dbReference type="Gene3D" id="1.20.5.1930">
    <property type="match status" value="1"/>
</dbReference>
<feature type="domain" description="Signal transduction histidine kinase subgroup 3 dimerisation and phosphoacceptor" evidence="11">
    <location>
        <begin position="84"/>
        <end position="148"/>
    </location>
</feature>
<dbReference type="InterPro" id="IPR003594">
    <property type="entry name" value="HATPase_dom"/>
</dbReference>
<comment type="caution">
    <text evidence="12">The sequence shown here is derived from an EMBL/GenBank/DDBJ whole genome shotgun (WGS) entry which is preliminary data.</text>
</comment>
<comment type="catalytic activity">
    <reaction evidence="1">
        <text>ATP + protein L-histidine = ADP + protein N-phospho-L-histidine.</text>
        <dbReference type="EC" id="2.7.13.3"/>
    </reaction>
</comment>
<dbReference type="RefSeq" id="WP_212986577.1">
    <property type="nucleotide sequence ID" value="NZ_BAABEA010000046.1"/>
</dbReference>
<dbReference type="PANTHER" id="PTHR24421">
    <property type="entry name" value="NITRATE/NITRITE SENSOR PROTEIN NARX-RELATED"/>
    <property type="match status" value="1"/>
</dbReference>
<dbReference type="Pfam" id="PF07730">
    <property type="entry name" value="HisKA_3"/>
    <property type="match status" value="1"/>
</dbReference>
<feature type="transmembrane region" description="Helical" evidence="9">
    <location>
        <begin position="12"/>
        <end position="34"/>
    </location>
</feature>
<evidence type="ECO:0000256" key="4">
    <source>
        <dbReference type="ARBA" id="ARBA00022679"/>
    </source>
</evidence>
<proteinExistence type="predicted"/>
<organism evidence="12 13">
    <name type="scientific">Actinoplanes auranticolor</name>
    <dbReference type="NCBI Taxonomy" id="47988"/>
    <lineage>
        <taxon>Bacteria</taxon>
        <taxon>Bacillati</taxon>
        <taxon>Actinomycetota</taxon>
        <taxon>Actinomycetes</taxon>
        <taxon>Micromonosporales</taxon>
        <taxon>Micromonosporaceae</taxon>
        <taxon>Actinoplanes</taxon>
    </lineage>
</organism>
<dbReference type="InterPro" id="IPR011712">
    <property type="entry name" value="Sig_transdc_His_kin_sub3_dim/P"/>
</dbReference>
<protein>
    <recommendedName>
        <fullName evidence="2">histidine kinase</fullName>
        <ecNumber evidence="2">2.7.13.3</ecNumber>
    </recommendedName>
</protein>